<keyword evidence="4" id="KW-0520">NAD</keyword>
<evidence type="ECO:0000313" key="6">
    <source>
        <dbReference type="EMBL" id="CAI0460463.1"/>
    </source>
</evidence>
<dbReference type="SMART" id="SM00255">
    <property type="entry name" value="TIR"/>
    <property type="match status" value="1"/>
</dbReference>
<reference evidence="6" key="1">
    <citation type="submission" date="2022-08" db="EMBL/GenBank/DDBJ databases">
        <authorList>
            <person name="Gutierrez-Valencia J."/>
        </authorList>
    </citation>
    <scope>NUCLEOTIDE SEQUENCE</scope>
</reference>
<feature type="domain" description="TIR" evidence="5">
    <location>
        <begin position="24"/>
        <end position="186"/>
    </location>
</feature>
<keyword evidence="1" id="KW-0433">Leucine-rich repeat</keyword>
<dbReference type="InterPro" id="IPR058192">
    <property type="entry name" value="WHD_ROQ1-like"/>
</dbReference>
<dbReference type="InterPro" id="IPR036390">
    <property type="entry name" value="WH_DNA-bd_sf"/>
</dbReference>
<dbReference type="SUPFAM" id="SSF52058">
    <property type="entry name" value="L domain-like"/>
    <property type="match status" value="1"/>
</dbReference>
<dbReference type="PANTHER" id="PTHR11017:SF570">
    <property type="entry name" value="DISEASE RESISTANCE PROTEIN (TIR-NBS CLASS)-RELATED"/>
    <property type="match status" value="1"/>
</dbReference>
<evidence type="ECO:0000256" key="2">
    <source>
        <dbReference type="ARBA" id="ARBA00022737"/>
    </source>
</evidence>
<dbReference type="InterPro" id="IPR002182">
    <property type="entry name" value="NB-ARC"/>
</dbReference>
<dbReference type="GO" id="GO:0006952">
    <property type="term" value="P:defense response"/>
    <property type="evidence" value="ECO:0007669"/>
    <property type="project" value="UniProtKB-KW"/>
</dbReference>
<dbReference type="Gene3D" id="3.40.50.300">
    <property type="entry name" value="P-loop containing nucleotide triphosphate hydrolases"/>
    <property type="match status" value="1"/>
</dbReference>
<dbReference type="InterPro" id="IPR000157">
    <property type="entry name" value="TIR_dom"/>
</dbReference>
<dbReference type="InterPro" id="IPR042197">
    <property type="entry name" value="Apaf_helical"/>
</dbReference>
<sequence>MESSATTTASSSTGPPLSAALPTGDYEVFLSFRGADVRKRFADHLYTSLARAKIRTFRDEEELEKGEAIESSLVLAIPESKIYIPILSERYASSKWCLTELAQMVECWKQGKGHIILPIFYFVDPRDVRKQQGPYQQAFEEHTTKHTPQTVNEWEEALLKVGKMKGWHVTESHGEGAVVDEVLSKVESHLRSMYTLVTDELVGIDTPVKEVMELLNLGSSTGKVIVGIHGMGGLGKTTLVQAVYNKICAQFDRCCFLDDAREALAKSNGVVSLQSKVISTVLKVNFQVRSVSEGINLIKDRVCKHKLLLIVDDIDDKFEFDRILGKLGDFSSSSRFIFTTRYSRALDFIPDCKLYEPREMSRYFSLQLFSKHAFGMDDPPEEDAGISEEFVKVATGLPLALKVIGSFLFRRERSFWEEKLIELQEIASTSENPLLKRLKISYNDLSPDEKQIFLDISCFFIGSYKDVLYYLWSDCGFYPESGITTLIDRSLMKFDEEDRFWMHDHIRDLGRAIVKEEDVEHPYKRSRIWSFEDTLDMLRKALEALSLHELWFGREQLPDLSKLVNLKELNFSYCRSLTNLVGVDRLESLRWVRLLRCDSIRKLPNLSGLKNLWSLC</sequence>
<dbReference type="Proteomes" id="UP001154282">
    <property type="component" value="Unassembled WGS sequence"/>
</dbReference>
<keyword evidence="7" id="KW-1185">Reference proteome</keyword>
<dbReference type="EMBL" id="CAMGYJ010000008">
    <property type="protein sequence ID" value="CAI0460463.1"/>
    <property type="molecule type" value="Genomic_DNA"/>
</dbReference>
<keyword evidence="2" id="KW-0677">Repeat</keyword>
<dbReference type="AlphaFoldDB" id="A0AAV0NQH4"/>
<dbReference type="InterPro" id="IPR032675">
    <property type="entry name" value="LRR_dom_sf"/>
</dbReference>
<dbReference type="FunFam" id="3.40.50.10140:FF:000007">
    <property type="entry name" value="Disease resistance protein (TIR-NBS-LRR class)"/>
    <property type="match status" value="1"/>
</dbReference>
<keyword evidence="3" id="KW-0611">Plant defense</keyword>
<dbReference type="InterPro" id="IPR027417">
    <property type="entry name" value="P-loop_NTPase"/>
</dbReference>
<dbReference type="PROSITE" id="PS50104">
    <property type="entry name" value="TIR"/>
    <property type="match status" value="1"/>
</dbReference>
<comment type="caution">
    <text evidence="6">The sequence shown here is derived from an EMBL/GenBank/DDBJ whole genome shotgun (WGS) entry which is preliminary data.</text>
</comment>
<dbReference type="Gene3D" id="3.40.50.10140">
    <property type="entry name" value="Toll/interleukin-1 receptor homology (TIR) domain"/>
    <property type="match status" value="1"/>
</dbReference>
<dbReference type="GO" id="GO:0043531">
    <property type="term" value="F:ADP binding"/>
    <property type="evidence" value="ECO:0007669"/>
    <property type="project" value="InterPro"/>
</dbReference>
<dbReference type="Gene3D" id="1.10.8.430">
    <property type="entry name" value="Helical domain of apoptotic protease-activating factors"/>
    <property type="match status" value="1"/>
</dbReference>
<dbReference type="Pfam" id="PF00931">
    <property type="entry name" value="NB-ARC"/>
    <property type="match status" value="1"/>
</dbReference>
<dbReference type="SUPFAM" id="SSF52200">
    <property type="entry name" value="Toll/Interleukin receptor TIR domain"/>
    <property type="match status" value="1"/>
</dbReference>
<evidence type="ECO:0000256" key="4">
    <source>
        <dbReference type="ARBA" id="ARBA00023027"/>
    </source>
</evidence>
<dbReference type="GO" id="GO:0007165">
    <property type="term" value="P:signal transduction"/>
    <property type="evidence" value="ECO:0007669"/>
    <property type="project" value="InterPro"/>
</dbReference>
<dbReference type="Gene3D" id="3.80.10.10">
    <property type="entry name" value="Ribonuclease Inhibitor"/>
    <property type="match status" value="1"/>
</dbReference>
<evidence type="ECO:0000256" key="1">
    <source>
        <dbReference type="ARBA" id="ARBA00022614"/>
    </source>
</evidence>
<dbReference type="SUPFAM" id="SSF52540">
    <property type="entry name" value="P-loop containing nucleoside triphosphate hydrolases"/>
    <property type="match status" value="1"/>
</dbReference>
<dbReference type="Pfam" id="PF23282">
    <property type="entry name" value="WHD_ROQ1"/>
    <property type="match status" value="1"/>
</dbReference>
<dbReference type="PRINTS" id="PR00364">
    <property type="entry name" value="DISEASERSIST"/>
</dbReference>
<evidence type="ECO:0000256" key="3">
    <source>
        <dbReference type="ARBA" id="ARBA00022821"/>
    </source>
</evidence>
<dbReference type="SUPFAM" id="SSF46785">
    <property type="entry name" value="Winged helix' DNA-binding domain"/>
    <property type="match status" value="1"/>
</dbReference>
<evidence type="ECO:0000259" key="5">
    <source>
        <dbReference type="PROSITE" id="PS50104"/>
    </source>
</evidence>
<dbReference type="Pfam" id="PF01582">
    <property type="entry name" value="TIR"/>
    <property type="match status" value="1"/>
</dbReference>
<proteinExistence type="predicted"/>
<organism evidence="6 7">
    <name type="scientific">Linum tenue</name>
    <dbReference type="NCBI Taxonomy" id="586396"/>
    <lineage>
        <taxon>Eukaryota</taxon>
        <taxon>Viridiplantae</taxon>
        <taxon>Streptophyta</taxon>
        <taxon>Embryophyta</taxon>
        <taxon>Tracheophyta</taxon>
        <taxon>Spermatophyta</taxon>
        <taxon>Magnoliopsida</taxon>
        <taxon>eudicotyledons</taxon>
        <taxon>Gunneridae</taxon>
        <taxon>Pentapetalae</taxon>
        <taxon>rosids</taxon>
        <taxon>fabids</taxon>
        <taxon>Malpighiales</taxon>
        <taxon>Linaceae</taxon>
        <taxon>Linum</taxon>
    </lineage>
</organism>
<accession>A0AAV0NQH4</accession>
<name>A0AAV0NQH4_9ROSI</name>
<protein>
    <recommendedName>
        <fullName evidence="5">TIR domain-containing protein</fullName>
    </recommendedName>
</protein>
<dbReference type="InterPro" id="IPR044974">
    <property type="entry name" value="Disease_R_plants"/>
</dbReference>
<gene>
    <name evidence="6" type="ORF">LITE_LOCUS34476</name>
</gene>
<evidence type="ECO:0000313" key="7">
    <source>
        <dbReference type="Proteomes" id="UP001154282"/>
    </source>
</evidence>
<dbReference type="PANTHER" id="PTHR11017">
    <property type="entry name" value="LEUCINE-RICH REPEAT-CONTAINING PROTEIN"/>
    <property type="match status" value="1"/>
</dbReference>
<dbReference type="InterPro" id="IPR035897">
    <property type="entry name" value="Toll_tir_struct_dom_sf"/>
</dbReference>